<comment type="cofactor">
    <cofactor evidence="1">
        <name>a divalent metal cation</name>
        <dbReference type="ChEBI" id="CHEBI:60240"/>
    </cofactor>
</comment>
<evidence type="ECO:0000313" key="4">
    <source>
        <dbReference type="EMBL" id="MBW0525095.1"/>
    </source>
</evidence>
<protein>
    <recommendedName>
        <fullName evidence="3">DDE Tnp4 domain-containing protein</fullName>
    </recommendedName>
</protein>
<proteinExistence type="predicted"/>
<dbReference type="OrthoDB" id="2408877at2759"/>
<name>A0A9Q3ETW7_9BASI</name>
<keyword evidence="5" id="KW-1185">Reference proteome</keyword>
<dbReference type="Pfam" id="PF13359">
    <property type="entry name" value="DDE_Tnp_4"/>
    <property type="match status" value="1"/>
</dbReference>
<feature type="domain" description="DDE Tnp4" evidence="3">
    <location>
        <begin position="11"/>
        <end position="99"/>
    </location>
</feature>
<evidence type="ECO:0000256" key="2">
    <source>
        <dbReference type="ARBA" id="ARBA00022723"/>
    </source>
</evidence>
<dbReference type="InterPro" id="IPR027806">
    <property type="entry name" value="HARBI1_dom"/>
</dbReference>
<accession>A0A9Q3ETW7</accession>
<comment type="caution">
    <text evidence="4">The sequence shown here is derived from an EMBL/GenBank/DDBJ whole genome shotgun (WGS) entry which is preliminary data.</text>
</comment>
<gene>
    <name evidence="4" type="ORF">O181_064810</name>
</gene>
<sequence>MRIAQTPQEVYEKYHSLLTDSAYASSPWVAPAYKVVLAQNEDNHSFNYFLAKSRFRIKHAIEILKGKWFSVREMCNQMRDNHEIEYFVSWVVSCTILQNMLAQIGNELFYIYEDDNPPHEKDLSNKDIGEDAVNMWKKFNQLI</sequence>
<dbReference type="EMBL" id="AVOT02031548">
    <property type="protein sequence ID" value="MBW0525095.1"/>
    <property type="molecule type" value="Genomic_DNA"/>
</dbReference>
<reference evidence="4" key="1">
    <citation type="submission" date="2021-03" db="EMBL/GenBank/DDBJ databases">
        <title>Draft genome sequence of rust myrtle Austropuccinia psidii MF-1, a brazilian biotype.</title>
        <authorList>
            <person name="Quecine M.C."/>
            <person name="Pachon D.M.R."/>
            <person name="Bonatelli M.L."/>
            <person name="Correr F.H."/>
            <person name="Franceschini L.M."/>
            <person name="Leite T.F."/>
            <person name="Margarido G.R.A."/>
            <person name="Almeida C.A."/>
            <person name="Ferrarezi J.A."/>
            <person name="Labate C.A."/>
        </authorList>
    </citation>
    <scope>NUCLEOTIDE SEQUENCE</scope>
    <source>
        <strain evidence="4">MF-1</strain>
    </source>
</reference>
<keyword evidence="2" id="KW-0479">Metal-binding</keyword>
<evidence type="ECO:0000259" key="3">
    <source>
        <dbReference type="Pfam" id="PF13359"/>
    </source>
</evidence>
<evidence type="ECO:0000313" key="5">
    <source>
        <dbReference type="Proteomes" id="UP000765509"/>
    </source>
</evidence>
<evidence type="ECO:0000256" key="1">
    <source>
        <dbReference type="ARBA" id="ARBA00001968"/>
    </source>
</evidence>
<dbReference type="GO" id="GO:0046872">
    <property type="term" value="F:metal ion binding"/>
    <property type="evidence" value="ECO:0007669"/>
    <property type="project" value="UniProtKB-KW"/>
</dbReference>
<dbReference type="AlphaFoldDB" id="A0A9Q3ETW7"/>
<organism evidence="4 5">
    <name type="scientific">Austropuccinia psidii MF-1</name>
    <dbReference type="NCBI Taxonomy" id="1389203"/>
    <lineage>
        <taxon>Eukaryota</taxon>
        <taxon>Fungi</taxon>
        <taxon>Dikarya</taxon>
        <taxon>Basidiomycota</taxon>
        <taxon>Pucciniomycotina</taxon>
        <taxon>Pucciniomycetes</taxon>
        <taxon>Pucciniales</taxon>
        <taxon>Sphaerophragmiaceae</taxon>
        <taxon>Austropuccinia</taxon>
    </lineage>
</organism>
<dbReference type="Proteomes" id="UP000765509">
    <property type="component" value="Unassembled WGS sequence"/>
</dbReference>